<keyword evidence="3" id="KW-0238">DNA-binding</keyword>
<dbReference type="Pfam" id="PF04542">
    <property type="entry name" value="Sigma70_r2"/>
    <property type="match status" value="1"/>
</dbReference>
<evidence type="ECO:0000256" key="4">
    <source>
        <dbReference type="ARBA" id="ARBA00023163"/>
    </source>
</evidence>
<dbReference type="SUPFAM" id="SSF88659">
    <property type="entry name" value="Sigma3 and sigma4 domains of RNA polymerase sigma factors"/>
    <property type="match status" value="1"/>
</dbReference>
<keyword evidence="4" id="KW-0804">Transcription</keyword>
<dbReference type="GO" id="GO:0006352">
    <property type="term" value="P:DNA-templated transcription initiation"/>
    <property type="evidence" value="ECO:0007669"/>
    <property type="project" value="InterPro"/>
</dbReference>
<dbReference type="OrthoDB" id="8481770at2"/>
<dbReference type="Proteomes" id="UP000253782">
    <property type="component" value="Unassembled WGS sequence"/>
</dbReference>
<organism evidence="7 8">
    <name type="scientific">Dyella tabacisoli</name>
    <dbReference type="NCBI Taxonomy" id="2282381"/>
    <lineage>
        <taxon>Bacteria</taxon>
        <taxon>Pseudomonadati</taxon>
        <taxon>Pseudomonadota</taxon>
        <taxon>Gammaproteobacteria</taxon>
        <taxon>Lysobacterales</taxon>
        <taxon>Rhodanobacteraceae</taxon>
        <taxon>Dyella</taxon>
    </lineage>
</organism>
<dbReference type="PANTHER" id="PTHR30385">
    <property type="entry name" value="SIGMA FACTOR F FLAGELLAR"/>
    <property type="match status" value="1"/>
</dbReference>
<proteinExistence type="predicted"/>
<keyword evidence="1" id="KW-0805">Transcription regulation</keyword>
<evidence type="ECO:0000256" key="3">
    <source>
        <dbReference type="ARBA" id="ARBA00023125"/>
    </source>
</evidence>
<feature type="domain" description="RNA polymerase sigma-70 region 2" evidence="5">
    <location>
        <begin position="28"/>
        <end position="99"/>
    </location>
</feature>
<dbReference type="CDD" id="cd06171">
    <property type="entry name" value="Sigma70_r4"/>
    <property type="match status" value="1"/>
</dbReference>
<evidence type="ECO:0000259" key="5">
    <source>
        <dbReference type="Pfam" id="PF04542"/>
    </source>
</evidence>
<accession>A0A369ULH9</accession>
<dbReference type="InterPro" id="IPR013324">
    <property type="entry name" value="RNA_pol_sigma_r3/r4-like"/>
</dbReference>
<dbReference type="Gene3D" id="1.20.140.160">
    <property type="match status" value="1"/>
</dbReference>
<keyword evidence="8" id="KW-1185">Reference proteome</keyword>
<dbReference type="InterPro" id="IPR013325">
    <property type="entry name" value="RNA_pol_sigma_r2"/>
</dbReference>
<dbReference type="InterPro" id="IPR007627">
    <property type="entry name" value="RNA_pol_sigma70_r2"/>
</dbReference>
<sequence length="237" mass="26942">MGVALDTAERLLWYRWRVGNDALARDALVARYSPWARLVARSVYMRIYSLRDAWEDCSQNALIGLLESIDRYQPDRGVNFELYARHRVRGAVFNGLRTLRESLAQGNRSHDRAVAIEDRRESLGDDETADPLDAFISTTVGLGLGFLLEAHSVPAGAQQADAYANFEKDQLSAKVVESVEQLPERQQMIVTLHYYHHVPFVQIAAQLGVTKGRISQLHKQALERLRAYLKERVHTEL</sequence>
<comment type="caution">
    <text evidence="7">The sequence shown here is derived from an EMBL/GenBank/DDBJ whole genome shotgun (WGS) entry which is preliminary data.</text>
</comment>
<evidence type="ECO:0000313" key="8">
    <source>
        <dbReference type="Proteomes" id="UP000253782"/>
    </source>
</evidence>
<reference evidence="7 8" key="1">
    <citation type="submission" date="2018-07" db="EMBL/GenBank/DDBJ databases">
        <title>Dyella tabacisoli L4-6T, whole genome shotgun sequence.</title>
        <authorList>
            <person name="Zhou X.-K."/>
            <person name="Li W.-J."/>
            <person name="Duan Y.-Q."/>
        </authorList>
    </citation>
    <scope>NUCLEOTIDE SEQUENCE [LARGE SCALE GENOMIC DNA]</scope>
    <source>
        <strain evidence="7 8">L4-6</strain>
    </source>
</reference>
<evidence type="ECO:0000313" key="7">
    <source>
        <dbReference type="EMBL" id="RDD81436.1"/>
    </source>
</evidence>
<feature type="domain" description="RNA polymerase sigma-70 region 4" evidence="6">
    <location>
        <begin position="180"/>
        <end position="227"/>
    </location>
</feature>
<dbReference type="EMBL" id="QQAH01000010">
    <property type="protein sequence ID" value="RDD81436.1"/>
    <property type="molecule type" value="Genomic_DNA"/>
</dbReference>
<dbReference type="InterPro" id="IPR007630">
    <property type="entry name" value="RNA_pol_sigma70_r4"/>
</dbReference>
<dbReference type="InterPro" id="IPR014284">
    <property type="entry name" value="RNA_pol_sigma-70_dom"/>
</dbReference>
<evidence type="ECO:0000256" key="1">
    <source>
        <dbReference type="ARBA" id="ARBA00023015"/>
    </source>
</evidence>
<protein>
    <submittedName>
        <fullName evidence="7">RNA polymerase subunit sigma-70</fullName>
    </submittedName>
</protein>
<dbReference type="GO" id="GO:0016987">
    <property type="term" value="F:sigma factor activity"/>
    <property type="evidence" value="ECO:0007669"/>
    <property type="project" value="UniProtKB-KW"/>
</dbReference>
<name>A0A369ULH9_9GAMM</name>
<dbReference type="PRINTS" id="PR00046">
    <property type="entry name" value="SIGMA70FCT"/>
</dbReference>
<dbReference type="SUPFAM" id="SSF88946">
    <property type="entry name" value="Sigma2 domain of RNA polymerase sigma factors"/>
    <property type="match status" value="1"/>
</dbReference>
<evidence type="ECO:0000256" key="2">
    <source>
        <dbReference type="ARBA" id="ARBA00023082"/>
    </source>
</evidence>
<dbReference type="NCBIfam" id="TIGR02937">
    <property type="entry name" value="sigma70-ECF"/>
    <property type="match status" value="1"/>
</dbReference>
<dbReference type="Gene3D" id="1.10.1740.10">
    <property type="match status" value="1"/>
</dbReference>
<dbReference type="AlphaFoldDB" id="A0A369ULH9"/>
<gene>
    <name evidence="7" type="ORF">DVJ77_12040</name>
</gene>
<dbReference type="Pfam" id="PF04545">
    <property type="entry name" value="Sigma70_r4"/>
    <property type="match status" value="1"/>
</dbReference>
<keyword evidence="2" id="KW-0731">Sigma factor</keyword>
<dbReference type="GO" id="GO:0003677">
    <property type="term" value="F:DNA binding"/>
    <property type="evidence" value="ECO:0007669"/>
    <property type="project" value="UniProtKB-KW"/>
</dbReference>
<dbReference type="InterPro" id="IPR000943">
    <property type="entry name" value="RNA_pol_sigma70"/>
</dbReference>
<evidence type="ECO:0000259" key="6">
    <source>
        <dbReference type="Pfam" id="PF04545"/>
    </source>
</evidence>